<organism evidence="3 4">
    <name type="scientific">Trypanosoma theileri</name>
    <dbReference type="NCBI Taxonomy" id="67003"/>
    <lineage>
        <taxon>Eukaryota</taxon>
        <taxon>Discoba</taxon>
        <taxon>Euglenozoa</taxon>
        <taxon>Kinetoplastea</taxon>
        <taxon>Metakinetoplastina</taxon>
        <taxon>Trypanosomatida</taxon>
        <taxon>Trypanosomatidae</taxon>
        <taxon>Trypanosoma</taxon>
    </lineage>
</organism>
<protein>
    <submittedName>
        <fullName evidence="3">Uncharacterized protein</fullName>
    </submittedName>
</protein>
<feature type="signal peptide" evidence="2">
    <location>
        <begin position="1"/>
        <end position="23"/>
    </location>
</feature>
<evidence type="ECO:0000313" key="4">
    <source>
        <dbReference type="Proteomes" id="UP000192257"/>
    </source>
</evidence>
<keyword evidence="2" id="KW-0732">Signal</keyword>
<feature type="compositionally biased region" description="Polar residues" evidence="1">
    <location>
        <begin position="201"/>
        <end position="214"/>
    </location>
</feature>
<gene>
    <name evidence="3" type="ORF">TM35_000531350</name>
</gene>
<dbReference type="Proteomes" id="UP000192257">
    <property type="component" value="Unassembled WGS sequence"/>
</dbReference>
<feature type="region of interest" description="Disordered" evidence="1">
    <location>
        <begin position="37"/>
        <end position="68"/>
    </location>
</feature>
<comment type="caution">
    <text evidence="3">The sequence shown here is derived from an EMBL/GenBank/DDBJ whole genome shotgun (WGS) entry which is preliminary data.</text>
</comment>
<feature type="compositionally biased region" description="Polar residues" evidence="1">
    <location>
        <begin position="98"/>
        <end position="107"/>
    </location>
</feature>
<evidence type="ECO:0000256" key="2">
    <source>
        <dbReference type="SAM" id="SignalP"/>
    </source>
</evidence>
<reference evidence="3 4" key="1">
    <citation type="submission" date="2017-03" db="EMBL/GenBank/DDBJ databases">
        <title>An alternative strategy for trypanosome survival in the mammalian bloodstream revealed through genome and transcriptome analysis of the ubiquitous bovine parasite Trypanosoma (Megatrypanum) theileri.</title>
        <authorList>
            <person name="Kelly S."/>
            <person name="Ivens A."/>
            <person name="Mott A."/>
            <person name="O'Neill E."/>
            <person name="Emms D."/>
            <person name="Macleod O."/>
            <person name="Voorheis P."/>
            <person name="Matthews J."/>
            <person name="Matthews K."/>
            <person name="Carrington M."/>
        </authorList>
    </citation>
    <scope>NUCLEOTIDE SEQUENCE [LARGE SCALE GENOMIC DNA]</scope>
    <source>
        <strain evidence="3">Edinburgh</strain>
    </source>
</reference>
<feature type="compositionally biased region" description="Basic and acidic residues" evidence="1">
    <location>
        <begin position="115"/>
        <end position="125"/>
    </location>
</feature>
<dbReference type="AlphaFoldDB" id="A0A1X0NH79"/>
<feature type="compositionally biased region" description="Low complexity" evidence="1">
    <location>
        <begin position="186"/>
        <end position="196"/>
    </location>
</feature>
<keyword evidence="4" id="KW-1185">Reference proteome</keyword>
<evidence type="ECO:0000256" key="1">
    <source>
        <dbReference type="SAM" id="MobiDB-lite"/>
    </source>
</evidence>
<feature type="compositionally biased region" description="Low complexity" evidence="1">
    <location>
        <begin position="215"/>
        <end position="251"/>
    </location>
</feature>
<dbReference type="VEuPathDB" id="TriTrypDB:TM35_000531350"/>
<feature type="region of interest" description="Disordered" evidence="1">
    <location>
        <begin position="98"/>
        <end position="270"/>
    </location>
</feature>
<dbReference type="RefSeq" id="XP_028878017.1">
    <property type="nucleotide sequence ID" value="XM_029030720.1"/>
</dbReference>
<sequence>MVLRRVLCFFVLLLSVASLCVSASGVLGGAKVEPNTHCTSGSGTDCPPSVPDTGVHPPAPGVVPGSSGTCTNGTQPCTVPDAAAAAGSCPGADTGVTCTPTSQDTSGGSNGGRDPSTEREQELTGKEGQAYPVEDPAAGEARRAGAHADQETPVHQGEQVPAAPTDSARRPEAPPSEPNTGISRNSEGSESETSQPPSSPNATATASEVGSNPASSEDGTTSSGGESTSNLESAGNTDTTTNTTTTTTTTTLPPELTNNKKGDADSSSSINSSVWVRLPLLIVVTMACILVC</sequence>
<proteinExistence type="predicted"/>
<accession>A0A1X0NH79</accession>
<name>A0A1X0NH79_9TRYP</name>
<evidence type="ECO:0000313" key="3">
    <source>
        <dbReference type="EMBL" id="ORC83951.1"/>
    </source>
</evidence>
<dbReference type="GeneID" id="39990500"/>
<feature type="compositionally biased region" description="Basic and acidic residues" evidence="1">
    <location>
        <begin position="140"/>
        <end position="152"/>
    </location>
</feature>
<feature type="chain" id="PRO_5013207738" evidence="2">
    <location>
        <begin position="24"/>
        <end position="292"/>
    </location>
</feature>
<dbReference type="EMBL" id="NBCO01000053">
    <property type="protein sequence ID" value="ORC83951.1"/>
    <property type="molecule type" value="Genomic_DNA"/>
</dbReference>